<comment type="caution">
    <text evidence="1">The sequence shown here is derived from an EMBL/GenBank/DDBJ whole genome shotgun (WGS) entry which is preliminary data.</text>
</comment>
<reference evidence="1 2" key="1">
    <citation type="submission" date="2024-02" db="EMBL/GenBank/DDBJ databases">
        <title>Bacteria isolated from the canopy kelp, Nereocystis luetkeana.</title>
        <authorList>
            <person name="Pfister C.A."/>
            <person name="Younker I.T."/>
            <person name="Light S.H."/>
        </authorList>
    </citation>
    <scope>NUCLEOTIDE SEQUENCE [LARGE SCALE GENOMIC DNA]</scope>
    <source>
        <strain evidence="1 2">TI.2.07</strain>
    </source>
</reference>
<dbReference type="EMBL" id="JBAKBA010000001">
    <property type="protein sequence ID" value="MEL0657568.1"/>
    <property type="molecule type" value="Genomic_DNA"/>
</dbReference>
<evidence type="ECO:0000313" key="2">
    <source>
        <dbReference type="Proteomes" id="UP001366060"/>
    </source>
</evidence>
<protein>
    <submittedName>
        <fullName evidence="1">Uncharacterized protein</fullName>
    </submittedName>
</protein>
<organism evidence="1 2">
    <name type="scientific">Psychromonas arctica</name>
    <dbReference type="NCBI Taxonomy" id="168275"/>
    <lineage>
        <taxon>Bacteria</taxon>
        <taxon>Pseudomonadati</taxon>
        <taxon>Pseudomonadota</taxon>
        <taxon>Gammaproteobacteria</taxon>
        <taxon>Alteromonadales</taxon>
        <taxon>Psychromonadaceae</taxon>
        <taxon>Psychromonas</taxon>
    </lineage>
</organism>
<keyword evidence="2" id="KW-1185">Reference proteome</keyword>
<proteinExistence type="predicted"/>
<gene>
    <name evidence="1" type="ORF">V6255_00325</name>
</gene>
<sequence length="330" mass="38127">MDITQHHNKRHWLNKKKQHSERLLSSIDSANKRSKKAFTEERIQRVAPLMLSDYWDLFTDAVMLDWPKKHCMWLLYQATDFGRMHFRMHLSPNRLTPVELASELVILTPTPVGKHHYSSDHTWLDAAIAATLCKESFIVDELQAYPIDFLDEAAGVHRNFEVHKAFFHFYKLFYSNTHDKQQQTDALRAVMRYAEHGKIEQLTSIEAEVSFHFLEYSVVSVMASMWKLQRSSLSDATTEAIKASYEYYADLLPREPGEPVGKDSMGLYRGSAMLLRRLLGVLALHYQTTGEVPEFESDYIPTWLIKGEIPSRQEVLFDSPPEFTLAGIGL</sequence>
<accession>A0ABU9H704</accession>
<dbReference type="Proteomes" id="UP001366060">
    <property type="component" value="Unassembled WGS sequence"/>
</dbReference>
<dbReference type="RefSeq" id="WP_341626347.1">
    <property type="nucleotide sequence ID" value="NZ_JBAKBA010000001.1"/>
</dbReference>
<evidence type="ECO:0000313" key="1">
    <source>
        <dbReference type="EMBL" id="MEL0657568.1"/>
    </source>
</evidence>
<name>A0ABU9H704_9GAMM</name>